<keyword evidence="2" id="KW-0472">Membrane</keyword>
<protein>
    <submittedName>
        <fullName evidence="3">Uncharacterized protein</fullName>
    </submittedName>
</protein>
<dbReference type="EMBL" id="MAQA01000068">
    <property type="protein sequence ID" value="OCI29560.1"/>
    <property type="molecule type" value="Genomic_DNA"/>
</dbReference>
<evidence type="ECO:0000313" key="4">
    <source>
        <dbReference type="Proteomes" id="UP000093412"/>
    </source>
</evidence>
<feature type="region of interest" description="Disordered" evidence="1">
    <location>
        <begin position="253"/>
        <end position="275"/>
    </location>
</feature>
<keyword evidence="4" id="KW-1185">Reference proteome</keyword>
<evidence type="ECO:0000256" key="2">
    <source>
        <dbReference type="SAM" id="Phobius"/>
    </source>
</evidence>
<dbReference type="RefSeq" id="WP_068627545.1">
    <property type="nucleotide sequence ID" value="NZ_MAQA01000068.1"/>
</dbReference>
<evidence type="ECO:0000256" key="1">
    <source>
        <dbReference type="SAM" id="MobiDB-lite"/>
    </source>
</evidence>
<accession>A0ABX2XZ19</accession>
<gene>
    <name evidence="3" type="ORF">OERS_37490</name>
</gene>
<feature type="transmembrane region" description="Helical" evidence="2">
    <location>
        <begin position="48"/>
        <end position="70"/>
    </location>
</feature>
<keyword evidence="2" id="KW-0812">Transmembrane</keyword>
<comment type="caution">
    <text evidence="3">The sequence shown here is derived from an EMBL/GenBank/DDBJ whole genome shotgun (WGS) entry which is preliminary data.</text>
</comment>
<keyword evidence="2" id="KW-1133">Transmembrane helix</keyword>
<proteinExistence type="predicted"/>
<name>A0ABX2XZ19_9CELL</name>
<reference evidence="3 4" key="1">
    <citation type="submission" date="2016-06" db="EMBL/GenBank/DDBJ databases">
        <title>Genome sequence of Oerskovia enterophila DSM 43852.</title>
        <authorList>
            <person name="Poehlein A."/>
            <person name="Jag V."/>
            <person name="Bengelsdorf F.R."/>
            <person name="Daniel R."/>
            <person name="Duerre P."/>
        </authorList>
    </citation>
    <scope>NUCLEOTIDE SEQUENCE [LARGE SCALE GENOMIC DNA]</scope>
    <source>
        <strain evidence="3 4">DSM 43852</strain>
    </source>
</reference>
<organism evidence="3 4">
    <name type="scientific">Oerskovia enterophila</name>
    <dbReference type="NCBI Taxonomy" id="43678"/>
    <lineage>
        <taxon>Bacteria</taxon>
        <taxon>Bacillati</taxon>
        <taxon>Actinomycetota</taxon>
        <taxon>Actinomycetes</taxon>
        <taxon>Micrococcales</taxon>
        <taxon>Cellulomonadaceae</taxon>
        <taxon>Oerskovia</taxon>
    </lineage>
</organism>
<sequence>MNDKHLPPMHLDAAFSDIAESAAGSVTEDLTGAAEVHRLVKRSRRQRAAAFGSAGFVLLGVAGIGLSGLFSPAPVEILPAPPVPSPTPQVVEPLAGAFTPTCGDDLSDLLATTTPLVLGPDGGDSTTDADDTGGSGLYVTNTSDTALTLTSTGFANLYLVDGEGTVQFVSPVPEPVQVLDLEPGGSGGIALPTVGTCTDGTPPAAGTYSAVGMLPAEITPAGQDAVSGTVVGGPWTVTVDDTGNLTSIAGHTVSAAHPTTPPPSASGAESSVPDPTPIEVRDVLDTDTSAVFEALREAAATGAPASVDLFYAVKSDAQQILISEQAGSRRLTVPAMRNDLGRPRATSDDGWAMSVVGGAFFADEVPPKGWNHSLPFERLLGTYEVNLDESGAVPTFVLQIVEGSAPDAAPPTDDRATCQTFDEYLRTSEDLWPKMDQDLTALASVPLPAAQSPEYFEIRARWIGSPRVWWAMSGYYQALRAGEPTGDGINGACIGFWDRFQ</sequence>
<evidence type="ECO:0000313" key="3">
    <source>
        <dbReference type="EMBL" id="OCI29560.1"/>
    </source>
</evidence>
<dbReference type="Proteomes" id="UP000093412">
    <property type="component" value="Unassembled WGS sequence"/>
</dbReference>